<name>A0A3R7MWU1_PENVA</name>
<dbReference type="STRING" id="6689.A0A3R7MWU1"/>
<evidence type="ECO:0000256" key="5">
    <source>
        <dbReference type="ARBA" id="ARBA00022989"/>
    </source>
</evidence>
<keyword evidence="4 9" id="KW-0812">Transmembrane</keyword>
<keyword evidence="6 9" id="KW-0472">Membrane</keyword>
<dbReference type="PRINTS" id="PR00237">
    <property type="entry name" value="GPCRRHODOPSN"/>
</dbReference>
<evidence type="ECO:0000256" key="3">
    <source>
        <dbReference type="ARBA" id="ARBA00022475"/>
    </source>
</evidence>
<evidence type="ECO:0000256" key="7">
    <source>
        <dbReference type="ARBA" id="ARBA00023170"/>
    </source>
</evidence>
<evidence type="ECO:0000256" key="8">
    <source>
        <dbReference type="SAM" id="MobiDB-lite"/>
    </source>
</evidence>
<feature type="transmembrane region" description="Helical" evidence="9">
    <location>
        <begin position="128"/>
        <end position="148"/>
    </location>
</feature>
<dbReference type="Proteomes" id="UP000283509">
    <property type="component" value="Unassembled WGS sequence"/>
</dbReference>
<feature type="domain" description="G-protein coupled receptors family 1 profile" evidence="10">
    <location>
        <begin position="33"/>
        <end position="145"/>
    </location>
</feature>
<evidence type="ECO:0000256" key="2">
    <source>
        <dbReference type="ARBA" id="ARBA00010663"/>
    </source>
</evidence>
<dbReference type="Gene3D" id="1.20.1070.10">
    <property type="entry name" value="Rhodopsin 7-helix transmembrane proteins"/>
    <property type="match status" value="1"/>
</dbReference>
<evidence type="ECO:0000256" key="4">
    <source>
        <dbReference type="ARBA" id="ARBA00022692"/>
    </source>
</evidence>
<feature type="transmembrane region" description="Helical" evidence="9">
    <location>
        <begin position="160"/>
        <end position="185"/>
    </location>
</feature>
<comment type="similarity">
    <text evidence="2">Belongs to the G-protein coupled receptor 1 family.</text>
</comment>
<feature type="region of interest" description="Disordered" evidence="8">
    <location>
        <begin position="319"/>
        <end position="404"/>
    </location>
</feature>
<keyword evidence="12" id="KW-1185">Reference proteome</keyword>
<dbReference type="InterPro" id="IPR000276">
    <property type="entry name" value="GPCR_Rhodpsn"/>
</dbReference>
<dbReference type="Pfam" id="PF00001">
    <property type="entry name" value="7tm_1"/>
    <property type="match status" value="1"/>
</dbReference>
<keyword evidence="3" id="KW-1003">Cell membrane</keyword>
<evidence type="ECO:0000313" key="12">
    <source>
        <dbReference type="Proteomes" id="UP000283509"/>
    </source>
</evidence>
<gene>
    <name evidence="11" type="ORF">C7M84_010120</name>
</gene>
<evidence type="ECO:0000256" key="1">
    <source>
        <dbReference type="ARBA" id="ARBA00004651"/>
    </source>
</evidence>
<feature type="transmembrane region" description="Helical" evidence="9">
    <location>
        <begin position="205"/>
        <end position="222"/>
    </location>
</feature>
<reference evidence="11 12" key="2">
    <citation type="submission" date="2019-01" db="EMBL/GenBank/DDBJ databases">
        <title>The decoding of complex shrimp genome reveals the adaptation for benthos swimmer, frequently molting mechanism and breeding impact on genome.</title>
        <authorList>
            <person name="Sun Y."/>
            <person name="Gao Y."/>
            <person name="Yu Y."/>
        </authorList>
    </citation>
    <scope>NUCLEOTIDE SEQUENCE [LARGE SCALE GENOMIC DNA]</scope>
    <source>
        <tissue evidence="11">Muscle</tissue>
    </source>
</reference>
<dbReference type="SUPFAM" id="SSF81321">
    <property type="entry name" value="Family A G protein-coupled receptor-like"/>
    <property type="match status" value="1"/>
</dbReference>
<keyword evidence="7 11" id="KW-0675">Receptor</keyword>
<accession>A0A3R7MWU1</accession>
<feature type="transmembrane region" description="Helical" evidence="9">
    <location>
        <begin position="89"/>
        <end position="116"/>
    </location>
</feature>
<dbReference type="PANTHER" id="PTHR24241">
    <property type="entry name" value="NEUROPEPTIDE RECEPTOR-RELATED G-PROTEIN COUPLED RECEPTOR"/>
    <property type="match status" value="1"/>
</dbReference>
<dbReference type="OrthoDB" id="6435638at2759"/>
<organism evidence="11 12">
    <name type="scientific">Penaeus vannamei</name>
    <name type="common">Whiteleg shrimp</name>
    <name type="synonym">Litopenaeus vannamei</name>
    <dbReference type="NCBI Taxonomy" id="6689"/>
    <lineage>
        <taxon>Eukaryota</taxon>
        <taxon>Metazoa</taxon>
        <taxon>Ecdysozoa</taxon>
        <taxon>Arthropoda</taxon>
        <taxon>Crustacea</taxon>
        <taxon>Multicrustacea</taxon>
        <taxon>Malacostraca</taxon>
        <taxon>Eumalacostraca</taxon>
        <taxon>Eucarida</taxon>
        <taxon>Decapoda</taxon>
        <taxon>Dendrobranchiata</taxon>
        <taxon>Penaeoidea</taxon>
        <taxon>Penaeidae</taxon>
        <taxon>Penaeus</taxon>
    </lineage>
</organism>
<evidence type="ECO:0000256" key="6">
    <source>
        <dbReference type="ARBA" id="ARBA00023136"/>
    </source>
</evidence>
<comment type="subcellular location">
    <subcellularLocation>
        <location evidence="1">Cell membrane</location>
        <topology evidence="1">Multi-pass membrane protein</topology>
    </subcellularLocation>
</comment>
<feature type="transmembrane region" description="Helical" evidence="9">
    <location>
        <begin position="47"/>
        <end position="68"/>
    </location>
</feature>
<dbReference type="GO" id="GO:0005886">
    <property type="term" value="C:plasma membrane"/>
    <property type="evidence" value="ECO:0007669"/>
    <property type="project" value="UniProtKB-SubCell"/>
</dbReference>
<evidence type="ECO:0000313" key="11">
    <source>
        <dbReference type="EMBL" id="ROT71542.1"/>
    </source>
</evidence>
<protein>
    <submittedName>
        <fullName evidence="11">Gonadotropin-releasing hormone receptor</fullName>
    </submittedName>
</protein>
<feature type="compositionally biased region" description="Low complexity" evidence="8">
    <location>
        <begin position="344"/>
        <end position="353"/>
    </location>
</feature>
<sequence>MYQRFTPPPPLRLPVAVVFHVSKGPFLEEFLQCVTYGFYTALWQEQLYTTFSLVCMFILPLFILTDDLGNTCPEFNRRRLLRKAKMRALRISVVIVLAFIICWTPYYTTMVIFMFMDPTEHLSQELQSGIFFFGMSNSLINPIIYGAFHLCRCKNRRASFNLIIINRSLASTMHKQIGIIFFYPFPSLPLCLHSLPSLYSLSSPLFLYFLIFTHSFFVIAPSPSSYSSSLSFIILSPFSFLSFPPLSHPLLLHSSLSFVPASSHSLLLPTSMFHLPLLPFSSSSPFFLPSSSPSLPRPSILPTPSPSLPSFLPHSPFLPFPSPSPPSPTPPPPPSPSPATLINPSSSPSSFPRPTHPPHHPPSPPPSSTKNPRGEVRSQPQSQVNNLTRSKPQQHKSHSRNVNP</sequence>
<dbReference type="AlphaFoldDB" id="A0A3R7MWU1"/>
<evidence type="ECO:0000256" key="9">
    <source>
        <dbReference type="SAM" id="Phobius"/>
    </source>
</evidence>
<feature type="transmembrane region" description="Helical" evidence="9">
    <location>
        <begin position="229"/>
        <end position="246"/>
    </location>
</feature>
<dbReference type="GO" id="GO:0004930">
    <property type="term" value="F:G protein-coupled receptor activity"/>
    <property type="evidence" value="ECO:0007669"/>
    <property type="project" value="InterPro"/>
</dbReference>
<dbReference type="PROSITE" id="PS50262">
    <property type="entry name" value="G_PROTEIN_RECEP_F1_2"/>
    <property type="match status" value="1"/>
</dbReference>
<proteinExistence type="inferred from homology"/>
<dbReference type="GO" id="GO:0042277">
    <property type="term" value="F:peptide binding"/>
    <property type="evidence" value="ECO:0007669"/>
    <property type="project" value="TreeGrafter"/>
</dbReference>
<feature type="compositionally biased region" description="Basic residues" evidence="8">
    <location>
        <begin position="392"/>
        <end position="404"/>
    </location>
</feature>
<dbReference type="InterPro" id="IPR017452">
    <property type="entry name" value="GPCR_Rhodpsn_7TM"/>
</dbReference>
<evidence type="ECO:0000259" key="10">
    <source>
        <dbReference type="PROSITE" id="PS50262"/>
    </source>
</evidence>
<dbReference type="EMBL" id="QCYY01002281">
    <property type="protein sequence ID" value="ROT71542.1"/>
    <property type="molecule type" value="Genomic_DNA"/>
</dbReference>
<dbReference type="GO" id="GO:0032870">
    <property type="term" value="P:cellular response to hormone stimulus"/>
    <property type="evidence" value="ECO:0007669"/>
    <property type="project" value="TreeGrafter"/>
</dbReference>
<comment type="caution">
    <text evidence="11">The sequence shown here is derived from an EMBL/GenBank/DDBJ whole genome shotgun (WGS) entry which is preliminary data.</text>
</comment>
<feature type="compositionally biased region" description="Pro residues" evidence="8">
    <location>
        <begin position="319"/>
        <end position="337"/>
    </location>
</feature>
<dbReference type="PANTHER" id="PTHR24241:SF59">
    <property type="entry name" value="ADIPOKINETIC HORMONE RECEPTOR, ISOFORM C"/>
    <property type="match status" value="1"/>
</dbReference>
<feature type="compositionally biased region" description="Polar residues" evidence="8">
    <location>
        <begin position="378"/>
        <end position="391"/>
    </location>
</feature>
<keyword evidence="5 9" id="KW-1133">Transmembrane helix</keyword>
<reference evidence="11 12" key="1">
    <citation type="submission" date="2018-04" db="EMBL/GenBank/DDBJ databases">
        <authorList>
            <person name="Zhang X."/>
            <person name="Yuan J."/>
            <person name="Li F."/>
            <person name="Xiang J."/>
        </authorList>
    </citation>
    <scope>NUCLEOTIDE SEQUENCE [LARGE SCALE GENOMIC DNA]</scope>
    <source>
        <tissue evidence="11">Muscle</tissue>
    </source>
</reference>